<proteinExistence type="predicted"/>
<comment type="caution">
    <text evidence="2">The sequence shown here is derived from an EMBL/GenBank/DDBJ whole genome shotgun (WGS) entry which is preliminary data.</text>
</comment>
<evidence type="ECO:0000313" key="2">
    <source>
        <dbReference type="EMBL" id="MEQ2230386.1"/>
    </source>
</evidence>
<evidence type="ECO:0000313" key="3">
    <source>
        <dbReference type="Proteomes" id="UP001482620"/>
    </source>
</evidence>
<accession>A0ABV0TC82</accession>
<keyword evidence="3" id="KW-1185">Reference proteome</keyword>
<organism evidence="2 3">
    <name type="scientific">Ilyodon furcidens</name>
    <name type="common">goldbreast splitfin</name>
    <dbReference type="NCBI Taxonomy" id="33524"/>
    <lineage>
        <taxon>Eukaryota</taxon>
        <taxon>Metazoa</taxon>
        <taxon>Chordata</taxon>
        <taxon>Craniata</taxon>
        <taxon>Vertebrata</taxon>
        <taxon>Euteleostomi</taxon>
        <taxon>Actinopterygii</taxon>
        <taxon>Neopterygii</taxon>
        <taxon>Teleostei</taxon>
        <taxon>Neoteleostei</taxon>
        <taxon>Acanthomorphata</taxon>
        <taxon>Ovalentaria</taxon>
        <taxon>Atherinomorphae</taxon>
        <taxon>Cyprinodontiformes</taxon>
        <taxon>Goodeidae</taxon>
        <taxon>Ilyodon</taxon>
    </lineage>
</organism>
<evidence type="ECO:0000256" key="1">
    <source>
        <dbReference type="SAM" id="MobiDB-lite"/>
    </source>
</evidence>
<sequence>MPQFTFHPSEVPFHSSVSPSSLDPASPPEKLVCLLLFAREIESVSFRPCGLACRWNATRRCCQLSCSESDGGWVSAVWQRSSSKVGAENRKALCAAPSPFSFPLPLFKSGCADSVTFREEKEGISKQITEECGLWELFLSSHQS</sequence>
<gene>
    <name evidence="2" type="ORF">ILYODFUR_028765</name>
</gene>
<name>A0ABV0TC82_9TELE</name>
<reference evidence="2 3" key="1">
    <citation type="submission" date="2021-06" db="EMBL/GenBank/DDBJ databases">
        <authorList>
            <person name="Palmer J.M."/>
        </authorList>
    </citation>
    <scope>NUCLEOTIDE SEQUENCE [LARGE SCALE GENOMIC DNA]</scope>
    <source>
        <strain evidence="3">if_2019</strain>
        <tissue evidence="2">Muscle</tissue>
    </source>
</reference>
<dbReference type="EMBL" id="JAHRIQ010027156">
    <property type="protein sequence ID" value="MEQ2230386.1"/>
    <property type="molecule type" value="Genomic_DNA"/>
</dbReference>
<dbReference type="Proteomes" id="UP001482620">
    <property type="component" value="Unassembled WGS sequence"/>
</dbReference>
<protein>
    <submittedName>
        <fullName evidence="2">Uncharacterized protein</fullName>
    </submittedName>
</protein>
<feature type="compositionally biased region" description="Low complexity" evidence="1">
    <location>
        <begin position="8"/>
        <end position="24"/>
    </location>
</feature>
<feature type="region of interest" description="Disordered" evidence="1">
    <location>
        <begin position="1"/>
        <end position="25"/>
    </location>
</feature>